<accession>A0A9J5YJ84</accession>
<proteinExistence type="predicted"/>
<evidence type="ECO:0000313" key="2">
    <source>
        <dbReference type="Proteomes" id="UP000824120"/>
    </source>
</evidence>
<reference evidence="1 2" key="1">
    <citation type="submission" date="2020-09" db="EMBL/GenBank/DDBJ databases">
        <title>De no assembly of potato wild relative species, Solanum commersonii.</title>
        <authorList>
            <person name="Cho K."/>
        </authorList>
    </citation>
    <scope>NUCLEOTIDE SEQUENCE [LARGE SCALE GENOMIC DNA]</scope>
    <source>
        <strain evidence="1">LZ3.2</strain>
        <tissue evidence="1">Leaf</tissue>
    </source>
</reference>
<protein>
    <submittedName>
        <fullName evidence="1">Uncharacterized protein</fullName>
    </submittedName>
</protein>
<gene>
    <name evidence="1" type="ORF">H5410_031463</name>
</gene>
<dbReference type="EMBL" id="JACXVP010000006">
    <property type="protein sequence ID" value="KAG5600093.1"/>
    <property type="molecule type" value="Genomic_DNA"/>
</dbReference>
<dbReference type="AlphaFoldDB" id="A0A9J5YJ84"/>
<organism evidence="1 2">
    <name type="scientific">Solanum commersonii</name>
    <name type="common">Commerson's wild potato</name>
    <name type="synonym">Commerson's nightshade</name>
    <dbReference type="NCBI Taxonomy" id="4109"/>
    <lineage>
        <taxon>Eukaryota</taxon>
        <taxon>Viridiplantae</taxon>
        <taxon>Streptophyta</taxon>
        <taxon>Embryophyta</taxon>
        <taxon>Tracheophyta</taxon>
        <taxon>Spermatophyta</taxon>
        <taxon>Magnoliopsida</taxon>
        <taxon>eudicotyledons</taxon>
        <taxon>Gunneridae</taxon>
        <taxon>Pentapetalae</taxon>
        <taxon>asterids</taxon>
        <taxon>lamiids</taxon>
        <taxon>Solanales</taxon>
        <taxon>Solanaceae</taxon>
        <taxon>Solanoideae</taxon>
        <taxon>Solaneae</taxon>
        <taxon>Solanum</taxon>
    </lineage>
</organism>
<feature type="non-terminal residue" evidence="1">
    <location>
        <position position="71"/>
    </location>
</feature>
<keyword evidence="2" id="KW-1185">Reference proteome</keyword>
<name>A0A9J5YJ84_SOLCO</name>
<evidence type="ECO:0000313" key="1">
    <source>
        <dbReference type="EMBL" id="KAG5600093.1"/>
    </source>
</evidence>
<comment type="caution">
    <text evidence="1">The sequence shown here is derived from an EMBL/GenBank/DDBJ whole genome shotgun (WGS) entry which is preliminary data.</text>
</comment>
<dbReference type="Proteomes" id="UP000824120">
    <property type="component" value="Chromosome 6"/>
</dbReference>
<sequence>MHPLVTKTRESEEIEKNSTKEELCWDIIEENTTNAVKNLFYKVVSSFEYLRPISLGTFTNKSICILMHEIN</sequence>